<name>A0A4U3LNG4_9ACTN</name>
<accession>A0A4U3LNG4</accession>
<comment type="caution">
    <text evidence="1">The sequence shown here is derived from an EMBL/GenBank/DDBJ whole genome shotgun (WGS) entry which is preliminary data.</text>
</comment>
<organism evidence="1 2">
    <name type="scientific">Herbidospora galbida</name>
    <dbReference type="NCBI Taxonomy" id="2575442"/>
    <lineage>
        <taxon>Bacteria</taxon>
        <taxon>Bacillati</taxon>
        <taxon>Actinomycetota</taxon>
        <taxon>Actinomycetes</taxon>
        <taxon>Streptosporangiales</taxon>
        <taxon>Streptosporangiaceae</taxon>
        <taxon>Herbidospora</taxon>
    </lineage>
</organism>
<reference evidence="1 2" key="1">
    <citation type="submission" date="2019-04" db="EMBL/GenBank/DDBJ databases">
        <title>Herbidospora sp. NEAU-GS14.nov., a novel actinomycete isolated from soil.</title>
        <authorList>
            <person name="Han L."/>
        </authorList>
    </citation>
    <scope>NUCLEOTIDE SEQUENCE [LARGE SCALE GENOMIC DNA]</scope>
    <source>
        <strain evidence="1 2">NEAU-GS14</strain>
    </source>
</reference>
<proteinExistence type="predicted"/>
<dbReference type="Proteomes" id="UP000308705">
    <property type="component" value="Unassembled WGS sequence"/>
</dbReference>
<dbReference type="AlphaFoldDB" id="A0A4U3LNG4"/>
<gene>
    <name evidence="1" type="ORF">FDA94_38280</name>
</gene>
<sequence>MADTAIWLALSGGAARLGAVAIREWAAVQRGRRVRLTRGDEEIEIEGVIDPTAARLLEEFLGKDSP</sequence>
<keyword evidence="2" id="KW-1185">Reference proteome</keyword>
<evidence type="ECO:0000313" key="2">
    <source>
        <dbReference type="Proteomes" id="UP000308705"/>
    </source>
</evidence>
<dbReference type="EMBL" id="SZQA01000082">
    <property type="protein sequence ID" value="TKK77200.1"/>
    <property type="molecule type" value="Genomic_DNA"/>
</dbReference>
<protein>
    <submittedName>
        <fullName evidence="1">Uncharacterized protein</fullName>
    </submittedName>
</protein>
<evidence type="ECO:0000313" key="1">
    <source>
        <dbReference type="EMBL" id="TKK77200.1"/>
    </source>
</evidence>